<proteinExistence type="predicted"/>
<organism evidence="3 4">
    <name type="scientific">Immersiella caudata</name>
    <dbReference type="NCBI Taxonomy" id="314043"/>
    <lineage>
        <taxon>Eukaryota</taxon>
        <taxon>Fungi</taxon>
        <taxon>Dikarya</taxon>
        <taxon>Ascomycota</taxon>
        <taxon>Pezizomycotina</taxon>
        <taxon>Sordariomycetes</taxon>
        <taxon>Sordariomycetidae</taxon>
        <taxon>Sordariales</taxon>
        <taxon>Lasiosphaeriaceae</taxon>
        <taxon>Immersiella</taxon>
    </lineage>
</organism>
<comment type="caution">
    <text evidence="3">The sequence shown here is derived from an EMBL/GenBank/DDBJ whole genome shotgun (WGS) entry which is preliminary data.</text>
</comment>
<feature type="compositionally biased region" description="Acidic residues" evidence="2">
    <location>
        <begin position="125"/>
        <end position="141"/>
    </location>
</feature>
<name>A0AA39X373_9PEZI</name>
<evidence type="ECO:0000256" key="1">
    <source>
        <dbReference type="SAM" id="Coils"/>
    </source>
</evidence>
<keyword evidence="1" id="KW-0175">Coiled coil</keyword>
<sequence length="435" mass="50801">IRPLRWHLSQKRRESQALRDEKDRVDNEFMQIFRPQLTSSRPMAIVAVDLIRQRFEDMQLARNSYYAAQSEYEHAEAELMHEESRLQVLEKELYHFLENEGYAGGEANTTTPSDGSARVSGSESGQDDSSDNGSEDDSEDDVASRISLLGISDIRQEDVHPLYVRLIDVAGDRSLFKEQHEEIQMHRNKILRDLEMNLHRERKRTDPLDPISEKELETLKSSLNDIPTDNKEFEAKFGVGIDQDDLDFLRDYRAEEGRLRRQLEEASRKVELLEALCREKGAMRRNAPYSEDYAIYADSNWATFMPESNMTLEPEGELKRDLSHPRFPILLSNPSHILELLTPRSALVQAMAGPADDPAVAQRRAECSKEYGIENLMKRAENKLDYINQWLIHRLRTTPMEVQLMFSIFEQYFKVRNLRRWQEDVLYFWRQDEAA</sequence>
<dbReference type="EMBL" id="JAULSU010000002">
    <property type="protein sequence ID" value="KAK0626458.1"/>
    <property type="molecule type" value="Genomic_DNA"/>
</dbReference>
<protein>
    <submittedName>
        <fullName evidence="3">Uncharacterized protein</fullName>
    </submittedName>
</protein>
<gene>
    <name evidence="3" type="ORF">B0T14DRAFT_401452</name>
</gene>
<feature type="non-terminal residue" evidence="3">
    <location>
        <position position="1"/>
    </location>
</feature>
<accession>A0AA39X373</accession>
<feature type="non-terminal residue" evidence="3">
    <location>
        <position position="435"/>
    </location>
</feature>
<dbReference type="AlphaFoldDB" id="A0AA39X373"/>
<feature type="region of interest" description="Disordered" evidence="2">
    <location>
        <begin position="103"/>
        <end position="142"/>
    </location>
</feature>
<evidence type="ECO:0000313" key="4">
    <source>
        <dbReference type="Proteomes" id="UP001175000"/>
    </source>
</evidence>
<evidence type="ECO:0000256" key="2">
    <source>
        <dbReference type="SAM" id="MobiDB-lite"/>
    </source>
</evidence>
<dbReference type="Proteomes" id="UP001175000">
    <property type="component" value="Unassembled WGS sequence"/>
</dbReference>
<keyword evidence="4" id="KW-1185">Reference proteome</keyword>
<reference evidence="3" key="1">
    <citation type="submission" date="2023-06" db="EMBL/GenBank/DDBJ databases">
        <title>Genome-scale phylogeny and comparative genomics of the fungal order Sordariales.</title>
        <authorList>
            <consortium name="Lawrence Berkeley National Laboratory"/>
            <person name="Hensen N."/>
            <person name="Bonometti L."/>
            <person name="Westerberg I."/>
            <person name="Brannstrom I.O."/>
            <person name="Guillou S."/>
            <person name="Cros-Aarteil S."/>
            <person name="Calhoun S."/>
            <person name="Haridas S."/>
            <person name="Kuo A."/>
            <person name="Mondo S."/>
            <person name="Pangilinan J."/>
            <person name="Riley R."/>
            <person name="Labutti K."/>
            <person name="Andreopoulos B."/>
            <person name="Lipzen A."/>
            <person name="Chen C."/>
            <person name="Yanf M."/>
            <person name="Daum C."/>
            <person name="Ng V."/>
            <person name="Clum A."/>
            <person name="Steindorff A."/>
            <person name="Ohm R."/>
            <person name="Martin F."/>
            <person name="Silar P."/>
            <person name="Natvig D."/>
            <person name="Lalanne C."/>
            <person name="Gautier V."/>
            <person name="Ament-Velasquez S.L."/>
            <person name="Kruys A."/>
            <person name="Hutchinson M.I."/>
            <person name="Powell A.J."/>
            <person name="Barry K."/>
            <person name="Miller A.N."/>
            <person name="Grigoriev I.V."/>
            <person name="Debuchy R."/>
            <person name="Gladieux P."/>
            <person name="Thoren M.H."/>
            <person name="Johannesson H."/>
        </authorList>
    </citation>
    <scope>NUCLEOTIDE SEQUENCE</scope>
    <source>
        <strain evidence="3">CBS 606.72</strain>
    </source>
</reference>
<feature type="coiled-coil region" evidence="1">
    <location>
        <begin position="249"/>
        <end position="276"/>
    </location>
</feature>
<evidence type="ECO:0000313" key="3">
    <source>
        <dbReference type="EMBL" id="KAK0626458.1"/>
    </source>
</evidence>